<dbReference type="AlphaFoldDB" id="A0A2N8SLK8"/>
<comment type="caution">
    <text evidence="1">The sequence shown here is derived from an EMBL/GenBank/DDBJ whole genome shotgun (WGS) entry which is preliminary data.</text>
</comment>
<dbReference type="Proteomes" id="UP000235897">
    <property type="component" value="Unassembled WGS sequence"/>
</dbReference>
<dbReference type="EMBL" id="POUW01000010">
    <property type="protein sequence ID" value="PNG03339.1"/>
    <property type="molecule type" value="Genomic_DNA"/>
</dbReference>
<dbReference type="PANTHER" id="PTHR36922">
    <property type="entry name" value="BLL2446 PROTEIN"/>
    <property type="match status" value="1"/>
</dbReference>
<proteinExistence type="predicted"/>
<protein>
    <submittedName>
        <fullName evidence="1">DUF1993 domain-containing protein</fullName>
    </submittedName>
</protein>
<evidence type="ECO:0000313" key="2">
    <source>
        <dbReference type="Proteomes" id="UP000235897"/>
    </source>
</evidence>
<dbReference type="InterPro" id="IPR034660">
    <property type="entry name" value="DinB/YfiT-like"/>
</dbReference>
<dbReference type="InterPro" id="IPR018531">
    <property type="entry name" value="DUF1993"/>
</dbReference>
<dbReference type="SUPFAM" id="SSF109854">
    <property type="entry name" value="DinB/YfiT-like putative metalloenzymes"/>
    <property type="match status" value="1"/>
</dbReference>
<organism evidence="1 2">
    <name type="scientific">Stutzerimonas stutzeri</name>
    <name type="common">Pseudomonas stutzeri</name>
    <dbReference type="NCBI Taxonomy" id="316"/>
    <lineage>
        <taxon>Bacteria</taxon>
        <taxon>Pseudomonadati</taxon>
        <taxon>Pseudomonadota</taxon>
        <taxon>Gammaproteobacteria</taxon>
        <taxon>Pseudomonadales</taxon>
        <taxon>Pseudomonadaceae</taxon>
        <taxon>Stutzerimonas</taxon>
    </lineage>
</organism>
<accession>A0A2N8SLK8</accession>
<sequence>MALTMHQSSVFYFTRLLNNLSNILAKAQAHADEAGTDPKDLLEARLAEDMFNLSQQIQMACLHPILFVAGITGKPAELQKDEDRSFAELRSRISETISVLESIRPEDLNGSEDREIVLATPRADLPFTGQGSLQIFSLPNFFFHVVTAYDILRHRGVPLGKMDFLGGLK</sequence>
<dbReference type="Gene3D" id="1.20.120.450">
    <property type="entry name" value="dinb family like domain"/>
    <property type="match status" value="1"/>
</dbReference>
<gene>
    <name evidence="1" type="ORF">CXL00_21430</name>
</gene>
<dbReference type="RefSeq" id="WP_021208040.1">
    <property type="nucleotide sequence ID" value="NZ_CP073105.1"/>
</dbReference>
<evidence type="ECO:0000313" key="1">
    <source>
        <dbReference type="EMBL" id="PNG03339.1"/>
    </source>
</evidence>
<name>A0A2N8SLK8_STUST</name>
<dbReference type="OrthoDB" id="338237at2"/>
<reference evidence="1 2" key="1">
    <citation type="submission" date="2018-01" db="EMBL/GenBank/DDBJ databases">
        <title>Denitrification phenotypes of diverse strains of Pseudomonas stutzeri.</title>
        <authorList>
            <person name="Milligan D.A."/>
            <person name="Bergaust L."/>
            <person name="Bakken L.R."/>
            <person name="Frostegard A."/>
        </authorList>
    </citation>
    <scope>NUCLEOTIDE SEQUENCE [LARGE SCALE GENOMIC DNA]</scope>
    <source>
        <strain evidence="1 2">28a3</strain>
    </source>
</reference>
<dbReference type="Pfam" id="PF09351">
    <property type="entry name" value="DUF1993"/>
    <property type="match status" value="1"/>
</dbReference>
<dbReference type="PANTHER" id="PTHR36922:SF1">
    <property type="entry name" value="DUF1993 DOMAIN-CONTAINING PROTEIN"/>
    <property type="match status" value="1"/>
</dbReference>